<sequence length="155" mass="18500">MTRVRKEWIETDPSEFEKRSHNMRVKFSRVLKKYKTTVYYCVNNNINGCVGDMRVDDFYGIRKRFYYSQLHSEKCTSSNSRLIKTKILELTELGYSPYQIKRKLEKDDIYIDVRKIYYTRSNQSKKAKTEKESLTPKEELPPPENPIPESIQPTL</sequence>
<feature type="region of interest" description="Disordered" evidence="1">
    <location>
        <begin position="122"/>
        <end position="155"/>
    </location>
</feature>
<evidence type="ECO:0000313" key="2">
    <source>
        <dbReference type="EMBL" id="OLY85737.1"/>
    </source>
</evidence>
<dbReference type="AlphaFoldDB" id="A0A1R0H9F9"/>
<evidence type="ECO:0000313" key="3">
    <source>
        <dbReference type="Proteomes" id="UP000187455"/>
    </source>
</evidence>
<gene>
    <name evidence="2" type="ORF">AYI68_g69</name>
</gene>
<keyword evidence="3" id="KW-1185">Reference proteome</keyword>
<name>A0A1R0H9F9_9FUNG</name>
<dbReference type="Proteomes" id="UP000187455">
    <property type="component" value="Unassembled WGS sequence"/>
</dbReference>
<protein>
    <submittedName>
        <fullName evidence="2">Uncharacterized protein</fullName>
    </submittedName>
</protein>
<proteinExistence type="predicted"/>
<organism evidence="2 3">
    <name type="scientific">Smittium mucronatum</name>
    <dbReference type="NCBI Taxonomy" id="133383"/>
    <lineage>
        <taxon>Eukaryota</taxon>
        <taxon>Fungi</taxon>
        <taxon>Fungi incertae sedis</taxon>
        <taxon>Zoopagomycota</taxon>
        <taxon>Kickxellomycotina</taxon>
        <taxon>Harpellomycetes</taxon>
        <taxon>Harpellales</taxon>
        <taxon>Legeriomycetaceae</taxon>
        <taxon>Smittium</taxon>
    </lineage>
</organism>
<reference evidence="2 3" key="1">
    <citation type="journal article" date="2016" name="Mol. Biol. Evol.">
        <title>Genome-Wide Survey of Gut Fungi (Harpellales) Reveals the First Horizontally Transferred Ubiquitin Gene from a Mosquito Host.</title>
        <authorList>
            <person name="Wang Y."/>
            <person name="White M.M."/>
            <person name="Kvist S."/>
            <person name="Moncalvo J.M."/>
        </authorList>
    </citation>
    <scope>NUCLEOTIDE SEQUENCE [LARGE SCALE GENOMIC DNA]</scope>
    <source>
        <strain evidence="2 3">ALG-7-W6</strain>
    </source>
</reference>
<comment type="caution">
    <text evidence="2">The sequence shown here is derived from an EMBL/GenBank/DDBJ whole genome shotgun (WGS) entry which is preliminary data.</text>
</comment>
<accession>A0A1R0H9F9</accession>
<evidence type="ECO:0000256" key="1">
    <source>
        <dbReference type="SAM" id="MobiDB-lite"/>
    </source>
</evidence>
<feature type="compositionally biased region" description="Basic and acidic residues" evidence="1">
    <location>
        <begin position="127"/>
        <end position="140"/>
    </location>
</feature>
<dbReference type="EMBL" id="LSSL01000013">
    <property type="protein sequence ID" value="OLY85737.1"/>
    <property type="molecule type" value="Genomic_DNA"/>
</dbReference>